<dbReference type="SMART" id="SM00345">
    <property type="entry name" value="HTH_GNTR"/>
    <property type="match status" value="1"/>
</dbReference>
<keyword evidence="3" id="KW-0804">Transcription</keyword>
<dbReference type="InterPro" id="IPR036388">
    <property type="entry name" value="WH-like_DNA-bd_sf"/>
</dbReference>
<evidence type="ECO:0000256" key="2">
    <source>
        <dbReference type="ARBA" id="ARBA00023125"/>
    </source>
</evidence>
<dbReference type="EMBL" id="AWXZ01000014">
    <property type="protein sequence ID" value="ESR26618.1"/>
    <property type="molecule type" value="Genomic_DNA"/>
</dbReference>
<evidence type="ECO:0000256" key="1">
    <source>
        <dbReference type="ARBA" id="ARBA00023015"/>
    </source>
</evidence>
<reference evidence="5 6" key="1">
    <citation type="journal article" date="2014" name="Genome Announc.">
        <title>Draft Genome Sequence of Lutibaculum baratangense Strain AMV1T, Isolated from a Mud Volcano in Andamans, India.</title>
        <authorList>
            <person name="Singh A."/>
            <person name="Sreenivas A."/>
            <person name="Sathyanarayana Reddy G."/>
            <person name="Pinnaka A.K."/>
            <person name="Shivaji S."/>
        </authorList>
    </citation>
    <scope>NUCLEOTIDE SEQUENCE [LARGE SCALE GENOMIC DNA]</scope>
    <source>
        <strain evidence="5 6">AMV1</strain>
    </source>
</reference>
<comment type="caution">
    <text evidence="5">The sequence shown here is derived from an EMBL/GenBank/DDBJ whole genome shotgun (WGS) entry which is preliminary data.</text>
</comment>
<dbReference type="PATRIC" id="fig|631454.5.peg.826"/>
<keyword evidence="2" id="KW-0238">DNA-binding</keyword>
<dbReference type="Gene3D" id="1.10.10.10">
    <property type="entry name" value="Winged helix-like DNA-binding domain superfamily/Winged helix DNA-binding domain"/>
    <property type="match status" value="1"/>
</dbReference>
<dbReference type="PANTHER" id="PTHR43537">
    <property type="entry name" value="TRANSCRIPTIONAL REGULATOR, GNTR FAMILY"/>
    <property type="match status" value="1"/>
</dbReference>
<protein>
    <submittedName>
        <fullName evidence="5">Transcriptional regulator, GntR family</fullName>
    </submittedName>
</protein>
<dbReference type="InterPro" id="IPR011711">
    <property type="entry name" value="GntR_C"/>
</dbReference>
<accession>V4TLC8</accession>
<dbReference type="Pfam" id="PF00392">
    <property type="entry name" value="GntR"/>
    <property type="match status" value="1"/>
</dbReference>
<dbReference type="PRINTS" id="PR00035">
    <property type="entry name" value="HTHGNTR"/>
</dbReference>
<gene>
    <name evidence="5" type="ORF">N177_0837</name>
</gene>
<evidence type="ECO:0000256" key="3">
    <source>
        <dbReference type="ARBA" id="ARBA00023163"/>
    </source>
</evidence>
<evidence type="ECO:0000313" key="5">
    <source>
        <dbReference type="EMBL" id="ESR26618.1"/>
    </source>
</evidence>
<organism evidence="5 6">
    <name type="scientific">Lutibaculum baratangense AMV1</name>
    <dbReference type="NCBI Taxonomy" id="631454"/>
    <lineage>
        <taxon>Bacteria</taxon>
        <taxon>Pseudomonadati</taxon>
        <taxon>Pseudomonadota</taxon>
        <taxon>Alphaproteobacteria</taxon>
        <taxon>Hyphomicrobiales</taxon>
        <taxon>Tepidamorphaceae</taxon>
        <taxon>Lutibaculum</taxon>
    </lineage>
</organism>
<dbReference type="PANTHER" id="PTHR43537:SF49">
    <property type="entry name" value="TRANSCRIPTIONAL REGULATORY PROTEIN"/>
    <property type="match status" value="1"/>
</dbReference>
<dbReference type="Proteomes" id="UP000017819">
    <property type="component" value="Unassembled WGS sequence"/>
</dbReference>
<dbReference type="GO" id="GO:0003700">
    <property type="term" value="F:DNA-binding transcription factor activity"/>
    <property type="evidence" value="ECO:0007669"/>
    <property type="project" value="InterPro"/>
</dbReference>
<dbReference type="PROSITE" id="PS50949">
    <property type="entry name" value="HTH_GNTR"/>
    <property type="match status" value="1"/>
</dbReference>
<dbReference type="SUPFAM" id="SSF46785">
    <property type="entry name" value="Winged helix' DNA-binding domain"/>
    <property type="match status" value="1"/>
</dbReference>
<dbReference type="OrthoDB" id="7945678at2"/>
<dbReference type="SMART" id="SM00895">
    <property type="entry name" value="FCD"/>
    <property type="match status" value="1"/>
</dbReference>
<evidence type="ECO:0000259" key="4">
    <source>
        <dbReference type="PROSITE" id="PS50949"/>
    </source>
</evidence>
<dbReference type="eggNOG" id="COG1802">
    <property type="taxonomic scope" value="Bacteria"/>
</dbReference>
<name>V4TLC8_9HYPH</name>
<dbReference type="CDD" id="cd07377">
    <property type="entry name" value="WHTH_GntR"/>
    <property type="match status" value="1"/>
</dbReference>
<evidence type="ECO:0000313" key="6">
    <source>
        <dbReference type="Proteomes" id="UP000017819"/>
    </source>
</evidence>
<feature type="domain" description="HTH gntR-type" evidence="4">
    <location>
        <begin position="6"/>
        <end position="73"/>
    </location>
</feature>
<dbReference type="RefSeq" id="WP_023430985.1">
    <property type="nucleotide sequence ID" value="NZ_AWXZ01000014.1"/>
</dbReference>
<dbReference type="Pfam" id="PF07729">
    <property type="entry name" value="FCD"/>
    <property type="match status" value="1"/>
</dbReference>
<dbReference type="SUPFAM" id="SSF48008">
    <property type="entry name" value="GntR ligand-binding domain-like"/>
    <property type="match status" value="1"/>
</dbReference>
<sequence length="215" mass="24003">MDNSGIPRADLVYNWIKTRIREGSLRPGTRLREAELAEVVGVSRTPVREAINRLISEGQLVMGPGRGFTVAKLDRQQVIELYALREFLEAASARFAAQHASEPEIESLRELLDGSRVLFDDPPQLAILNKRFHLAISSAGHNRYSEQALTRLADFLGLVPGTTFQMEGRPAAVYEEHKAILDAIADRDADRAEAAARYHIHHAGKARLKLLFDQI</sequence>
<keyword evidence="6" id="KW-1185">Reference proteome</keyword>
<dbReference type="Gene3D" id="1.20.120.530">
    <property type="entry name" value="GntR ligand-binding domain-like"/>
    <property type="match status" value="1"/>
</dbReference>
<dbReference type="AlphaFoldDB" id="V4TLC8"/>
<proteinExistence type="predicted"/>
<dbReference type="InterPro" id="IPR036390">
    <property type="entry name" value="WH_DNA-bd_sf"/>
</dbReference>
<dbReference type="InterPro" id="IPR000524">
    <property type="entry name" value="Tscrpt_reg_HTH_GntR"/>
</dbReference>
<dbReference type="STRING" id="631454.N177_0837"/>
<dbReference type="GO" id="GO:0003677">
    <property type="term" value="F:DNA binding"/>
    <property type="evidence" value="ECO:0007669"/>
    <property type="project" value="UniProtKB-KW"/>
</dbReference>
<keyword evidence="1" id="KW-0805">Transcription regulation</keyword>
<dbReference type="InterPro" id="IPR008920">
    <property type="entry name" value="TF_FadR/GntR_C"/>
</dbReference>